<dbReference type="EMBL" id="JACEIK010013771">
    <property type="protein sequence ID" value="MCE3216654.1"/>
    <property type="molecule type" value="Genomic_DNA"/>
</dbReference>
<organism evidence="1 2">
    <name type="scientific">Datura stramonium</name>
    <name type="common">Jimsonweed</name>
    <name type="synonym">Common thornapple</name>
    <dbReference type="NCBI Taxonomy" id="4076"/>
    <lineage>
        <taxon>Eukaryota</taxon>
        <taxon>Viridiplantae</taxon>
        <taxon>Streptophyta</taxon>
        <taxon>Embryophyta</taxon>
        <taxon>Tracheophyta</taxon>
        <taxon>Spermatophyta</taxon>
        <taxon>Magnoliopsida</taxon>
        <taxon>eudicotyledons</taxon>
        <taxon>Gunneridae</taxon>
        <taxon>Pentapetalae</taxon>
        <taxon>asterids</taxon>
        <taxon>lamiids</taxon>
        <taxon>Solanales</taxon>
        <taxon>Solanaceae</taxon>
        <taxon>Solanoideae</taxon>
        <taxon>Datureae</taxon>
        <taxon>Datura</taxon>
    </lineage>
</organism>
<name>A0ABS8WYD0_DATST</name>
<proteinExistence type="predicted"/>
<gene>
    <name evidence="1" type="ORF">HAX54_007342</name>
</gene>
<accession>A0ABS8WYD0</accession>
<evidence type="ECO:0000313" key="2">
    <source>
        <dbReference type="Proteomes" id="UP000823775"/>
    </source>
</evidence>
<evidence type="ECO:0000313" key="1">
    <source>
        <dbReference type="EMBL" id="MCE3216654.1"/>
    </source>
</evidence>
<sequence>MGQVLNHGNTPIIYFDEAFESHEEDPYASILAITTRSGKVVHSKPRMILQEEIHDAKNLHPKVNVAPKEINDEASSEKVNEKCKEGMKLPRAFACKSNLDELADMEEGDPRSFDYYSGK</sequence>
<comment type="caution">
    <text evidence="1">The sequence shown here is derived from an EMBL/GenBank/DDBJ whole genome shotgun (WGS) entry which is preliminary data.</text>
</comment>
<keyword evidence="2" id="KW-1185">Reference proteome</keyword>
<protein>
    <submittedName>
        <fullName evidence="1">Uncharacterized protein</fullName>
    </submittedName>
</protein>
<reference evidence="1 2" key="1">
    <citation type="journal article" date="2021" name="BMC Genomics">
        <title>Datura genome reveals duplications of psychoactive alkaloid biosynthetic genes and high mutation rate following tissue culture.</title>
        <authorList>
            <person name="Rajewski A."/>
            <person name="Carter-House D."/>
            <person name="Stajich J."/>
            <person name="Litt A."/>
        </authorList>
    </citation>
    <scope>NUCLEOTIDE SEQUENCE [LARGE SCALE GENOMIC DNA]</scope>
    <source>
        <strain evidence="1">AR-01</strain>
    </source>
</reference>
<dbReference type="Proteomes" id="UP000823775">
    <property type="component" value="Unassembled WGS sequence"/>
</dbReference>